<accession>A0A3N2GP98</accession>
<evidence type="ECO:0000256" key="1">
    <source>
        <dbReference type="ARBA" id="ARBA00022801"/>
    </source>
</evidence>
<dbReference type="InterPro" id="IPR000868">
    <property type="entry name" value="Isochorismatase-like_dom"/>
</dbReference>
<name>A0A3N2GP98_9PSEU</name>
<dbReference type="PANTHER" id="PTHR43540:SF1">
    <property type="entry name" value="ISOCHORISMATASE HYDROLASE"/>
    <property type="match status" value="1"/>
</dbReference>
<organism evidence="3 4">
    <name type="scientific">Amycolatopsis thermoflava</name>
    <dbReference type="NCBI Taxonomy" id="84480"/>
    <lineage>
        <taxon>Bacteria</taxon>
        <taxon>Bacillati</taxon>
        <taxon>Actinomycetota</taxon>
        <taxon>Actinomycetes</taxon>
        <taxon>Pseudonocardiales</taxon>
        <taxon>Pseudonocardiaceae</taxon>
        <taxon>Amycolatopsis</taxon>
        <taxon>Amycolatopsis methanolica group</taxon>
    </lineage>
</organism>
<dbReference type="Pfam" id="PF00857">
    <property type="entry name" value="Isochorismatase"/>
    <property type="match status" value="1"/>
</dbReference>
<evidence type="ECO:0000313" key="3">
    <source>
        <dbReference type="EMBL" id="ROS38448.1"/>
    </source>
</evidence>
<dbReference type="InterPro" id="IPR050272">
    <property type="entry name" value="Isochorismatase-like_hydrls"/>
</dbReference>
<proteinExistence type="predicted"/>
<keyword evidence="1" id="KW-0378">Hydrolase</keyword>
<evidence type="ECO:0000313" key="4">
    <source>
        <dbReference type="Proteomes" id="UP000274843"/>
    </source>
</evidence>
<dbReference type="RefSeq" id="WP_123682822.1">
    <property type="nucleotide sequence ID" value="NZ_RKHY01000001.1"/>
</dbReference>
<reference evidence="3 4" key="1">
    <citation type="submission" date="2018-11" db="EMBL/GenBank/DDBJ databases">
        <title>Sequencing the genomes of 1000 actinobacteria strains.</title>
        <authorList>
            <person name="Klenk H.-P."/>
        </authorList>
    </citation>
    <scope>NUCLEOTIDE SEQUENCE [LARGE SCALE GENOMIC DNA]</scope>
    <source>
        <strain evidence="3 4">DSM 44348</strain>
    </source>
</reference>
<dbReference type="CDD" id="cd00431">
    <property type="entry name" value="cysteine_hydrolases"/>
    <property type="match status" value="1"/>
</dbReference>
<dbReference type="GO" id="GO:0016787">
    <property type="term" value="F:hydrolase activity"/>
    <property type="evidence" value="ECO:0007669"/>
    <property type="project" value="UniProtKB-KW"/>
</dbReference>
<sequence>MSSERRSALLVMDMQRNVVDRLPSAADLPGRLATAVSAARGAGVQVIYVVAGFRAGYPEIGDRSGVFTGVRDAGILSPGDPGAEIHGDLVVEPGDVIVTKKRVSAFVGSDLEIITRARGITDLVLTGMVTSGVVLSTLRQAADLDYGLTVLSDGCVDYDDEVQHALMTKVFPRQSAVLTIDEWARKLD</sequence>
<dbReference type="Proteomes" id="UP000274843">
    <property type="component" value="Unassembled WGS sequence"/>
</dbReference>
<protein>
    <submittedName>
        <fullName evidence="3">Nicotinamidase-related amidase</fullName>
    </submittedName>
</protein>
<keyword evidence="4" id="KW-1185">Reference proteome</keyword>
<gene>
    <name evidence="3" type="ORF">EDD35_0724</name>
</gene>
<dbReference type="SUPFAM" id="SSF52499">
    <property type="entry name" value="Isochorismatase-like hydrolases"/>
    <property type="match status" value="1"/>
</dbReference>
<dbReference type="GeneID" id="301842197"/>
<dbReference type="Gene3D" id="3.40.50.850">
    <property type="entry name" value="Isochorismatase-like"/>
    <property type="match status" value="1"/>
</dbReference>
<dbReference type="InterPro" id="IPR036380">
    <property type="entry name" value="Isochorismatase-like_sf"/>
</dbReference>
<dbReference type="PANTHER" id="PTHR43540">
    <property type="entry name" value="PEROXYUREIDOACRYLATE/UREIDOACRYLATE AMIDOHYDROLASE-RELATED"/>
    <property type="match status" value="1"/>
</dbReference>
<feature type="domain" description="Isochorismatase-like" evidence="2">
    <location>
        <begin position="7"/>
        <end position="181"/>
    </location>
</feature>
<evidence type="ECO:0000259" key="2">
    <source>
        <dbReference type="Pfam" id="PF00857"/>
    </source>
</evidence>
<dbReference type="AlphaFoldDB" id="A0A3N2GP98"/>
<dbReference type="EMBL" id="RKHY01000001">
    <property type="protein sequence ID" value="ROS38448.1"/>
    <property type="molecule type" value="Genomic_DNA"/>
</dbReference>
<comment type="caution">
    <text evidence="3">The sequence shown here is derived from an EMBL/GenBank/DDBJ whole genome shotgun (WGS) entry which is preliminary data.</text>
</comment>